<evidence type="ECO:0000256" key="1">
    <source>
        <dbReference type="SAM" id="MobiDB-lite"/>
    </source>
</evidence>
<keyword evidence="3" id="KW-1185">Reference proteome</keyword>
<evidence type="ECO:0000313" key="2">
    <source>
        <dbReference type="EMBL" id="TWT56253.1"/>
    </source>
</evidence>
<evidence type="ECO:0000313" key="3">
    <source>
        <dbReference type="Proteomes" id="UP000318053"/>
    </source>
</evidence>
<dbReference type="EMBL" id="SJPK01000015">
    <property type="protein sequence ID" value="TWT56253.1"/>
    <property type="molecule type" value="Genomic_DNA"/>
</dbReference>
<organism evidence="2 3">
    <name type="scientific">Allorhodopirellula solitaria</name>
    <dbReference type="NCBI Taxonomy" id="2527987"/>
    <lineage>
        <taxon>Bacteria</taxon>
        <taxon>Pseudomonadati</taxon>
        <taxon>Planctomycetota</taxon>
        <taxon>Planctomycetia</taxon>
        <taxon>Pirellulales</taxon>
        <taxon>Pirellulaceae</taxon>
        <taxon>Allorhodopirellula</taxon>
    </lineage>
</organism>
<name>A0A5C5X264_9BACT</name>
<protein>
    <submittedName>
        <fullName evidence="2">Uncharacterized protein</fullName>
    </submittedName>
</protein>
<dbReference type="Proteomes" id="UP000318053">
    <property type="component" value="Unassembled WGS sequence"/>
</dbReference>
<dbReference type="AlphaFoldDB" id="A0A5C5X264"/>
<feature type="region of interest" description="Disordered" evidence="1">
    <location>
        <begin position="99"/>
        <end position="133"/>
    </location>
</feature>
<gene>
    <name evidence="2" type="ORF">CA85_44350</name>
</gene>
<sequence>MKRAQRLLLMTMCVCLGLTGLSQTDIGFARAQEKSAASPQRLDDGVPPAALLTDRGRALAENLRNLRRTRANLGSKHPTLPVIEKAISETEQQLRAWLPGDPVEENPFESRDAPPTAKPPAAESSAANAGMNDTDLSQLVLRLHVRIEKLENRVRKLEQAQQ</sequence>
<comment type="caution">
    <text evidence="2">The sequence shown here is derived from an EMBL/GenBank/DDBJ whole genome shotgun (WGS) entry which is preliminary data.</text>
</comment>
<reference evidence="2 3" key="1">
    <citation type="submission" date="2019-02" db="EMBL/GenBank/DDBJ databases">
        <title>Deep-cultivation of Planctomycetes and their phenomic and genomic characterization uncovers novel biology.</title>
        <authorList>
            <person name="Wiegand S."/>
            <person name="Jogler M."/>
            <person name="Boedeker C."/>
            <person name="Pinto D."/>
            <person name="Vollmers J."/>
            <person name="Rivas-Marin E."/>
            <person name="Kohn T."/>
            <person name="Peeters S.H."/>
            <person name="Heuer A."/>
            <person name="Rast P."/>
            <person name="Oberbeckmann S."/>
            <person name="Bunk B."/>
            <person name="Jeske O."/>
            <person name="Meyerdierks A."/>
            <person name="Storesund J.E."/>
            <person name="Kallscheuer N."/>
            <person name="Luecker S."/>
            <person name="Lage O.M."/>
            <person name="Pohl T."/>
            <person name="Merkel B.J."/>
            <person name="Hornburger P."/>
            <person name="Mueller R.-W."/>
            <person name="Bruemmer F."/>
            <person name="Labrenz M."/>
            <person name="Spormann A.M."/>
            <person name="Op Den Camp H."/>
            <person name="Overmann J."/>
            <person name="Amann R."/>
            <person name="Jetten M.S.M."/>
            <person name="Mascher T."/>
            <person name="Medema M.H."/>
            <person name="Devos D.P."/>
            <person name="Kaster A.-K."/>
            <person name="Ovreas L."/>
            <person name="Rohde M."/>
            <person name="Galperin M.Y."/>
            <person name="Jogler C."/>
        </authorList>
    </citation>
    <scope>NUCLEOTIDE SEQUENCE [LARGE SCALE GENOMIC DNA]</scope>
    <source>
        <strain evidence="2 3">CA85</strain>
    </source>
</reference>
<accession>A0A5C5X264</accession>
<proteinExistence type="predicted"/>